<keyword evidence="1" id="KW-0732">Signal</keyword>
<feature type="signal peptide" evidence="1">
    <location>
        <begin position="1"/>
        <end position="19"/>
    </location>
</feature>
<dbReference type="EMBL" id="JAWJYY010000002">
    <property type="protein sequence ID" value="MDV4317038.1"/>
    <property type="molecule type" value="Genomic_DNA"/>
</dbReference>
<feature type="chain" id="PRO_5043813074" description="DUF1311 domain-containing protein" evidence="1">
    <location>
        <begin position="20"/>
        <end position="125"/>
    </location>
</feature>
<reference evidence="2" key="1">
    <citation type="submission" date="2023-10" db="EMBL/GenBank/DDBJ databases">
        <authorList>
            <person name="Sykes E.M.E."/>
            <person name="Khan I.U.H."/>
            <person name="Kumar A."/>
        </authorList>
    </citation>
    <scope>NUCLEOTIDE SEQUENCE</scope>
    <source>
        <strain evidence="2">IK5</strain>
    </source>
</reference>
<evidence type="ECO:0008006" key="4">
    <source>
        <dbReference type="Google" id="ProtNLM"/>
    </source>
</evidence>
<proteinExistence type="predicted"/>
<dbReference type="AlphaFoldDB" id="A0AAW8Z8V8"/>
<comment type="caution">
    <text evidence="2">The sequence shown here is derived from an EMBL/GenBank/DDBJ whole genome shotgun (WGS) entry which is preliminary data.</text>
</comment>
<evidence type="ECO:0000256" key="1">
    <source>
        <dbReference type="SAM" id="SignalP"/>
    </source>
</evidence>
<dbReference type="RefSeq" id="WP_317306798.1">
    <property type="nucleotide sequence ID" value="NZ_JAWJYY010000002.1"/>
</dbReference>
<evidence type="ECO:0000313" key="3">
    <source>
        <dbReference type="Proteomes" id="UP001284654"/>
    </source>
</evidence>
<protein>
    <recommendedName>
        <fullName evidence="4">DUF1311 domain-containing protein</fullName>
    </recommendedName>
</protein>
<sequence>MKKIVLTLLLACTGTMAQAIEVDHNYKFSLCAVAADIAKSSVEIQKYEDIGKEEFKVGYFNTLETQLNKHSFYKNYYKQLINAVVDEFWNVKDEQLAGDVALLTCMTLVEGSDFEDYKYNSDYSK</sequence>
<name>A0AAW8Z8V8_9GAMM</name>
<evidence type="ECO:0000313" key="2">
    <source>
        <dbReference type="EMBL" id="MDV4317038.1"/>
    </source>
</evidence>
<organism evidence="2 3">
    <name type="scientific">Acinetobacter indicus</name>
    <dbReference type="NCBI Taxonomy" id="756892"/>
    <lineage>
        <taxon>Bacteria</taxon>
        <taxon>Pseudomonadati</taxon>
        <taxon>Pseudomonadota</taxon>
        <taxon>Gammaproteobacteria</taxon>
        <taxon>Moraxellales</taxon>
        <taxon>Moraxellaceae</taxon>
        <taxon>Acinetobacter</taxon>
    </lineage>
</organism>
<dbReference type="Proteomes" id="UP001284654">
    <property type="component" value="Unassembled WGS sequence"/>
</dbReference>
<accession>A0AAW8Z8V8</accession>
<gene>
    <name evidence="2" type="ORF">MSG88_15070</name>
</gene>